<keyword evidence="2" id="KW-0732">Signal</keyword>
<dbReference type="SUPFAM" id="SSF49373">
    <property type="entry name" value="Invasin/intimin cell-adhesion fragments"/>
    <property type="match status" value="1"/>
</dbReference>
<proteinExistence type="predicted"/>
<dbReference type="Proteomes" id="UP000724149">
    <property type="component" value="Unassembled WGS sequence"/>
</dbReference>
<evidence type="ECO:0000256" key="1">
    <source>
        <dbReference type="SAM" id="MobiDB-lite"/>
    </source>
</evidence>
<organism evidence="3 4">
    <name type="scientific">Hydrogenoanaerobacterium saccharovorans</name>
    <dbReference type="NCBI Taxonomy" id="474960"/>
    <lineage>
        <taxon>Bacteria</taxon>
        <taxon>Bacillati</taxon>
        <taxon>Bacillota</taxon>
        <taxon>Clostridia</taxon>
        <taxon>Eubacteriales</taxon>
        <taxon>Oscillospiraceae</taxon>
        <taxon>Hydrogenoanaerobacterium</taxon>
    </lineage>
</organism>
<name>A0ABS2GK77_9FIRM</name>
<accession>A0ABS2GK77</accession>
<feature type="signal peptide" evidence="2">
    <location>
        <begin position="1"/>
        <end position="22"/>
    </location>
</feature>
<feature type="region of interest" description="Disordered" evidence="1">
    <location>
        <begin position="26"/>
        <end position="72"/>
    </location>
</feature>
<sequence length="292" mass="31675">MNKICRFLAAGILLLLLLSGCAGPNSPSALESSSSGSSSSEPGSSIESSSEPEPSSQEESSSQTASSTPEAALPQTFTVQVVNEEGEPEPNLDVYIWYSAPTPKQPDLYDLFTAGLTDQQGLTRQFSDVPATNLILEVYNHSINSGNDEESAEEYPFTPEEIQAQNGKVTLVWHKQSYREASEANAIKIAFRVVDQDGNPVQNASVDFICTKNPSLDNTGKQIEKPENDEPLPMGGYTDADGYYFYSFPSNTEEHQRDGFQYRGTATAPDGRTAEGELTIDGGYTEITLTLE</sequence>
<dbReference type="PROSITE" id="PS51257">
    <property type="entry name" value="PROKAR_LIPOPROTEIN"/>
    <property type="match status" value="1"/>
</dbReference>
<comment type="caution">
    <text evidence="3">The sequence shown here is derived from an EMBL/GenBank/DDBJ whole genome shotgun (WGS) entry which is preliminary data.</text>
</comment>
<keyword evidence="4" id="KW-1185">Reference proteome</keyword>
<protein>
    <submittedName>
        <fullName evidence="3">Uncharacterized protein</fullName>
    </submittedName>
</protein>
<dbReference type="EMBL" id="JACSNR010000003">
    <property type="protein sequence ID" value="MBM6922885.1"/>
    <property type="molecule type" value="Genomic_DNA"/>
</dbReference>
<feature type="compositionally biased region" description="Low complexity" evidence="1">
    <location>
        <begin position="26"/>
        <end position="70"/>
    </location>
</feature>
<feature type="chain" id="PRO_5045362968" evidence="2">
    <location>
        <begin position="23"/>
        <end position="292"/>
    </location>
</feature>
<gene>
    <name evidence="3" type="ORF">H9X81_04155</name>
</gene>
<dbReference type="InterPro" id="IPR008964">
    <property type="entry name" value="Invasin/intimin_cell_adhesion"/>
</dbReference>
<dbReference type="InterPro" id="IPR013783">
    <property type="entry name" value="Ig-like_fold"/>
</dbReference>
<dbReference type="Gene3D" id="2.60.40.10">
    <property type="entry name" value="Immunoglobulins"/>
    <property type="match status" value="1"/>
</dbReference>
<reference evidence="3 4" key="1">
    <citation type="journal article" date="2021" name="Sci. Rep.">
        <title>The distribution of antibiotic resistance genes in chicken gut microbiota commensals.</title>
        <authorList>
            <person name="Juricova H."/>
            <person name="Matiasovicova J."/>
            <person name="Kubasova T."/>
            <person name="Cejkova D."/>
            <person name="Rychlik I."/>
        </authorList>
    </citation>
    <scope>NUCLEOTIDE SEQUENCE [LARGE SCALE GENOMIC DNA]</scope>
    <source>
        <strain evidence="3 4">An564</strain>
    </source>
</reference>
<evidence type="ECO:0000256" key="2">
    <source>
        <dbReference type="SAM" id="SignalP"/>
    </source>
</evidence>
<evidence type="ECO:0000313" key="3">
    <source>
        <dbReference type="EMBL" id="MBM6922885.1"/>
    </source>
</evidence>
<evidence type="ECO:0000313" key="4">
    <source>
        <dbReference type="Proteomes" id="UP000724149"/>
    </source>
</evidence>
<dbReference type="RefSeq" id="WP_177504527.1">
    <property type="nucleotide sequence ID" value="NZ_JACSNR010000003.1"/>
</dbReference>